<keyword evidence="1" id="KW-1133">Transmembrane helix</keyword>
<keyword evidence="3" id="KW-1185">Reference proteome</keyword>
<gene>
    <name evidence="2" type="ORF">GGR04_002234</name>
</gene>
<evidence type="ECO:0000256" key="1">
    <source>
        <dbReference type="SAM" id="Phobius"/>
    </source>
</evidence>
<reference evidence="2 3" key="1">
    <citation type="submission" date="2020-08" db="EMBL/GenBank/DDBJ databases">
        <title>Genomic Encyclopedia of Type Strains, Phase IV (KMG-IV): sequencing the most valuable type-strain genomes for metagenomic binning, comparative biology and taxonomic classification.</title>
        <authorList>
            <person name="Goeker M."/>
        </authorList>
    </citation>
    <scope>NUCLEOTIDE SEQUENCE [LARGE SCALE GENOMIC DNA]</scope>
    <source>
        <strain evidence="2 3">DSM 102238</strain>
    </source>
</reference>
<accession>A0A7W6EBN6</accession>
<keyword evidence="1" id="KW-0472">Membrane</keyword>
<dbReference type="AlphaFoldDB" id="A0A7W6EBN6"/>
<feature type="transmembrane region" description="Helical" evidence="1">
    <location>
        <begin position="20"/>
        <end position="47"/>
    </location>
</feature>
<dbReference type="Proteomes" id="UP000542776">
    <property type="component" value="Unassembled WGS sequence"/>
</dbReference>
<dbReference type="RefSeq" id="WP_183199934.1">
    <property type="nucleotide sequence ID" value="NZ_JACIEK010000005.1"/>
</dbReference>
<protein>
    <submittedName>
        <fullName evidence="2">Uncharacterized protein</fullName>
    </submittedName>
</protein>
<proteinExistence type="predicted"/>
<keyword evidence="1" id="KW-0812">Transmembrane</keyword>
<evidence type="ECO:0000313" key="3">
    <source>
        <dbReference type="Proteomes" id="UP000542776"/>
    </source>
</evidence>
<dbReference type="EMBL" id="JACIEK010000005">
    <property type="protein sequence ID" value="MBB3998393.1"/>
    <property type="molecule type" value="Genomic_DNA"/>
</dbReference>
<name>A0A7W6EBN6_9HYPH</name>
<evidence type="ECO:0000313" key="2">
    <source>
        <dbReference type="EMBL" id="MBB3998393.1"/>
    </source>
</evidence>
<organism evidence="2 3">
    <name type="scientific">Aureimonas pseudogalii</name>
    <dbReference type="NCBI Taxonomy" id="1744844"/>
    <lineage>
        <taxon>Bacteria</taxon>
        <taxon>Pseudomonadati</taxon>
        <taxon>Pseudomonadota</taxon>
        <taxon>Alphaproteobacteria</taxon>
        <taxon>Hyphomicrobiales</taxon>
        <taxon>Aurantimonadaceae</taxon>
        <taxon>Aureimonas</taxon>
    </lineage>
</organism>
<sequence>MGSAALAITAGIENRWLRGLAVLALMASPVIMLLGFPLMVAAIWVLVR</sequence>
<comment type="caution">
    <text evidence="2">The sequence shown here is derived from an EMBL/GenBank/DDBJ whole genome shotgun (WGS) entry which is preliminary data.</text>
</comment>